<dbReference type="EMBL" id="CAAKNF010000196">
    <property type="protein sequence ID" value="VIO89251.1"/>
    <property type="molecule type" value="Genomic_DNA"/>
</dbReference>
<dbReference type="InterPro" id="IPR038412">
    <property type="entry name" value="Pepsin-I3_sf"/>
</dbReference>
<gene>
    <name evidence="2" type="primary">Bm8926</name>
    <name evidence="2" type="ORF">BM_BM8926</name>
</gene>
<proteinExistence type="predicted"/>
<evidence type="ECO:0000259" key="1">
    <source>
        <dbReference type="Pfam" id="PF06394"/>
    </source>
</evidence>
<dbReference type="WBParaSite" id="Bm8926.1">
    <property type="protein sequence ID" value="Bm8926.1"/>
    <property type="gene ID" value="WBGene00229187"/>
</dbReference>
<protein>
    <submittedName>
        <fullName evidence="4">Pepsin-I3 domain-containing protein</fullName>
    </submittedName>
</protein>
<reference evidence="3" key="1">
    <citation type="journal article" date="2007" name="Science">
        <title>Draft genome of the filarial nematode parasite Brugia malayi.</title>
        <authorList>
            <person name="Ghedin E."/>
            <person name="Wang S."/>
            <person name="Spiro D."/>
            <person name="Caler E."/>
            <person name="Zhao Q."/>
            <person name="Crabtree J."/>
            <person name="Allen J.E."/>
            <person name="Delcher A.L."/>
            <person name="Guiliano D.B."/>
            <person name="Miranda-Saavedra D."/>
            <person name="Angiuoli S.V."/>
            <person name="Creasy T."/>
            <person name="Amedeo P."/>
            <person name="Haas B."/>
            <person name="El-Sayed N.M."/>
            <person name="Wortman J.R."/>
            <person name="Feldblyum T."/>
            <person name="Tallon L."/>
            <person name="Schatz M."/>
            <person name="Shumway M."/>
            <person name="Koo H."/>
            <person name="Salzberg S.L."/>
            <person name="Schobel S."/>
            <person name="Pertea M."/>
            <person name="Pop M."/>
            <person name="White O."/>
            <person name="Barton G.J."/>
            <person name="Carlow C.K."/>
            <person name="Crawford M.J."/>
            <person name="Daub J."/>
            <person name="Dimmic M.W."/>
            <person name="Estes C.F."/>
            <person name="Foster J.M."/>
            <person name="Ganatra M."/>
            <person name="Gregory W.F."/>
            <person name="Johnson N.M."/>
            <person name="Jin J."/>
            <person name="Komuniecki R."/>
            <person name="Korf I."/>
            <person name="Kumar S."/>
            <person name="Laney S."/>
            <person name="Li B.W."/>
            <person name="Li W."/>
            <person name="Lindblom T.H."/>
            <person name="Lustigman S."/>
            <person name="Ma D."/>
            <person name="Maina C.V."/>
            <person name="Martin D.M."/>
            <person name="McCarter J.P."/>
            <person name="McReynolds L."/>
            <person name="Mitreva M."/>
            <person name="Nutman T.B."/>
            <person name="Parkinson J."/>
            <person name="Peregrin-Alvarez J.M."/>
            <person name="Poole C."/>
            <person name="Ren Q."/>
            <person name="Saunders L."/>
            <person name="Sluder A.E."/>
            <person name="Smith K."/>
            <person name="Stanke M."/>
            <person name="Unnasch T.R."/>
            <person name="Ware J."/>
            <person name="Wei A.D."/>
            <person name="Weil G."/>
            <person name="Williams D.J."/>
            <person name="Zhang Y."/>
            <person name="Williams S.A."/>
            <person name="Fraser-Liggett C."/>
            <person name="Slatko B."/>
            <person name="Blaxter M.L."/>
            <person name="Scott A.L."/>
        </authorList>
    </citation>
    <scope>NUCLEOTIDE SEQUENCE</scope>
    <source>
        <strain evidence="3">FR3</strain>
    </source>
</reference>
<accession>A0A4E9F4T4</accession>
<dbReference type="CTD" id="6097701"/>
<name>A0A4E9F4T4_BRUMA</name>
<dbReference type="OrthoDB" id="5808108at2759"/>
<accession>A0A8L7TJV1</accession>
<evidence type="ECO:0000313" key="2">
    <source>
        <dbReference type="EMBL" id="VIO89251.1"/>
    </source>
</evidence>
<sequence>MLFYLLLLVTLVKSQVQHTVINSFNNNVICVNNVCYDANGLFVSGGNGCYVINGKIYKNGVYLRDMTPMDYRKLEIYNQEVNRWSVDLQDSIQRSFPWDVRNPSHTEFPWNMMSRDKRHINDQNRRHRHKRFMPFPVVPYFC</sequence>
<dbReference type="AlphaFoldDB" id="A0A4E9F4T4"/>
<dbReference type="GeneID" id="6097701"/>
<dbReference type="Pfam" id="PF06394">
    <property type="entry name" value="Pepsin-I3"/>
    <property type="match status" value="1"/>
</dbReference>
<dbReference type="SUPFAM" id="SSF55149">
    <property type="entry name" value="Pepsin inhibitor-3"/>
    <property type="match status" value="1"/>
</dbReference>
<reference evidence="2" key="2">
    <citation type="submission" date="2019-04" db="EMBL/GenBank/DDBJ databases">
        <authorList>
            <person name="Howe K."/>
            <person name="Paulini M."/>
            <person name="Williams G."/>
        </authorList>
    </citation>
    <scope>NUCLEOTIDE SEQUENCE [LARGE SCALE GENOMIC DNA]</scope>
    <source>
        <strain evidence="2">FR3</strain>
    </source>
</reference>
<feature type="domain" description="Pepsin inhibitor-3-like repeated" evidence="1">
    <location>
        <begin position="45"/>
        <end position="94"/>
    </location>
</feature>
<organism evidence="2">
    <name type="scientific">Brugia malayi</name>
    <name type="common">Filarial nematode worm</name>
    <dbReference type="NCBI Taxonomy" id="6279"/>
    <lineage>
        <taxon>Eukaryota</taxon>
        <taxon>Metazoa</taxon>
        <taxon>Ecdysozoa</taxon>
        <taxon>Nematoda</taxon>
        <taxon>Chromadorea</taxon>
        <taxon>Rhabditida</taxon>
        <taxon>Spirurina</taxon>
        <taxon>Spiruromorpha</taxon>
        <taxon>Filarioidea</taxon>
        <taxon>Onchocercidae</taxon>
        <taxon>Brugia</taxon>
    </lineage>
</organism>
<evidence type="ECO:0000313" key="3">
    <source>
        <dbReference type="Proteomes" id="UP000006672"/>
    </source>
</evidence>
<dbReference type="Proteomes" id="UP000006672">
    <property type="component" value="Unassembled WGS sequence"/>
</dbReference>
<dbReference type="InterPro" id="IPR010480">
    <property type="entry name" value="Pepsin-I3"/>
</dbReference>
<evidence type="ECO:0000313" key="4">
    <source>
        <dbReference type="WBParaSite" id="Bm8926.1"/>
    </source>
</evidence>
<dbReference type="KEGG" id="bmy:BM_BM8926"/>
<reference evidence="4" key="3">
    <citation type="submission" date="2022-04" db="UniProtKB">
        <authorList>
            <consortium name="WormBaseParasite"/>
        </authorList>
    </citation>
    <scope>IDENTIFICATION</scope>
</reference>
<dbReference type="RefSeq" id="XP_042931399.1">
    <property type="nucleotide sequence ID" value="XM_043075465.1"/>
</dbReference>
<dbReference type="Gene3D" id="3.30.1120.50">
    <property type="entry name" value="Pepsin inhibitor-3"/>
    <property type="match status" value="1"/>
</dbReference>
<keyword evidence="3" id="KW-1185">Reference proteome</keyword>